<name>X1JG10_9ZZZZ</name>
<dbReference type="EMBL" id="BARU01043006">
    <property type="protein sequence ID" value="GAH77269.1"/>
    <property type="molecule type" value="Genomic_DNA"/>
</dbReference>
<evidence type="ECO:0000313" key="1">
    <source>
        <dbReference type="EMBL" id="GAH77269.1"/>
    </source>
</evidence>
<comment type="caution">
    <text evidence="1">The sequence shown here is derived from an EMBL/GenBank/DDBJ whole genome shotgun (WGS) entry which is preliminary data.</text>
</comment>
<reference evidence="1" key="1">
    <citation type="journal article" date="2014" name="Front. Microbiol.">
        <title>High frequency of phylogenetically diverse reductive dehalogenase-homologous genes in deep subseafloor sedimentary metagenomes.</title>
        <authorList>
            <person name="Kawai M."/>
            <person name="Futagami T."/>
            <person name="Toyoda A."/>
            <person name="Takaki Y."/>
            <person name="Nishi S."/>
            <person name="Hori S."/>
            <person name="Arai W."/>
            <person name="Tsubouchi T."/>
            <person name="Morono Y."/>
            <person name="Uchiyama I."/>
            <person name="Ito T."/>
            <person name="Fujiyama A."/>
            <person name="Inagaki F."/>
            <person name="Takami H."/>
        </authorList>
    </citation>
    <scope>NUCLEOTIDE SEQUENCE</scope>
    <source>
        <strain evidence="1">Expedition CK06-06</strain>
    </source>
</reference>
<accession>X1JG10</accession>
<proteinExistence type="predicted"/>
<protein>
    <submittedName>
        <fullName evidence="1">Uncharacterized protein</fullName>
    </submittedName>
</protein>
<organism evidence="1">
    <name type="scientific">marine sediment metagenome</name>
    <dbReference type="NCBI Taxonomy" id="412755"/>
    <lineage>
        <taxon>unclassified sequences</taxon>
        <taxon>metagenomes</taxon>
        <taxon>ecological metagenomes</taxon>
    </lineage>
</organism>
<gene>
    <name evidence="1" type="ORF">S03H2_65955</name>
</gene>
<dbReference type="AlphaFoldDB" id="X1JG10"/>
<feature type="non-terminal residue" evidence="1">
    <location>
        <position position="1"/>
    </location>
</feature>
<sequence length="118" mass="13960">IDRGKYKILRLEELTEEERFLVDPIVAPTSGLRIEILDKRERENSEKYVLTKGKLFLFLRVFKAISQKYKEMKDGKNLKVLIVTDNRPFTTCKKFSKFLHELNPNSCNFRVNCCFIVI</sequence>